<evidence type="ECO:0000313" key="4">
    <source>
        <dbReference type="EMBL" id="MFD1744955.1"/>
    </source>
</evidence>
<dbReference type="Proteomes" id="UP001597322">
    <property type="component" value="Unassembled WGS sequence"/>
</dbReference>
<reference evidence="5" key="1">
    <citation type="journal article" date="2019" name="Int. J. Syst. Evol. Microbiol.">
        <title>The Global Catalogue of Microorganisms (GCM) 10K type strain sequencing project: providing services to taxonomists for standard genome sequencing and annotation.</title>
        <authorList>
            <consortium name="The Broad Institute Genomics Platform"/>
            <consortium name="The Broad Institute Genome Sequencing Center for Infectious Disease"/>
            <person name="Wu L."/>
            <person name="Ma J."/>
        </authorList>
    </citation>
    <scope>NUCLEOTIDE SEQUENCE [LARGE SCALE GENOMIC DNA]</scope>
    <source>
        <strain evidence="5">CG52</strain>
    </source>
</reference>
<dbReference type="EMBL" id="JBHUEQ010000006">
    <property type="protein sequence ID" value="MFD1744955.1"/>
    <property type="molecule type" value="Genomic_DNA"/>
</dbReference>
<dbReference type="SUPFAM" id="SSF53850">
    <property type="entry name" value="Periplasmic binding protein-like II"/>
    <property type="match status" value="1"/>
</dbReference>
<evidence type="ECO:0000313" key="5">
    <source>
        <dbReference type="Proteomes" id="UP001597322"/>
    </source>
</evidence>
<comment type="caution">
    <text evidence="4">The sequence shown here is derived from an EMBL/GenBank/DDBJ whole genome shotgun (WGS) entry which is preliminary data.</text>
</comment>
<comment type="similarity">
    <text evidence="2">Belongs to the bacterial solute-binding protein 5 family.</text>
</comment>
<organism evidence="4 5">
    <name type="scientific">Rhizobium helianthi</name>
    <dbReference type="NCBI Taxonomy" id="1132695"/>
    <lineage>
        <taxon>Bacteria</taxon>
        <taxon>Pseudomonadati</taxon>
        <taxon>Pseudomonadota</taxon>
        <taxon>Alphaproteobacteria</taxon>
        <taxon>Hyphomicrobiales</taxon>
        <taxon>Rhizobiaceae</taxon>
        <taxon>Rhizobium/Agrobacterium group</taxon>
        <taxon>Rhizobium</taxon>
    </lineage>
</organism>
<keyword evidence="5" id="KW-1185">Reference proteome</keyword>
<dbReference type="RefSeq" id="WP_377397680.1">
    <property type="nucleotide sequence ID" value="NZ_JBHUEQ010000006.1"/>
</dbReference>
<dbReference type="Pfam" id="PF00496">
    <property type="entry name" value="SBP_bac_5"/>
    <property type="match status" value="1"/>
</dbReference>
<dbReference type="InterPro" id="IPR039424">
    <property type="entry name" value="SBP_5"/>
</dbReference>
<name>A0ABW4M0Z0_9HYPH</name>
<feature type="domain" description="Solute-binding protein family 5" evidence="3">
    <location>
        <begin position="99"/>
        <end position="505"/>
    </location>
</feature>
<evidence type="ECO:0000256" key="2">
    <source>
        <dbReference type="ARBA" id="ARBA00005695"/>
    </source>
</evidence>
<gene>
    <name evidence="4" type="ORF">ACFSE1_05710</name>
</gene>
<dbReference type="CDD" id="cd08500">
    <property type="entry name" value="PBP2_NikA_DppA_OppA_like_4"/>
    <property type="match status" value="1"/>
</dbReference>
<dbReference type="PANTHER" id="PTHR30290:SF62">
    <property type="entry name" value="OLIGOPEPTIDE ABC TRANSPORTER, PERIPLASMIC OLIGOPEPTIDE-BINDING PROTEIN"/>
    <property type="match status" value="1"/>
</dbReference>
<dbReference type="Gene3D" id="3.10.105.10">
    <property type="entry name" value="Dipeptide-binding Protein, Domain 3"/>
    <property type="match status" value="1"/>
</dbReference>
<sequence>MIKRRHVLGLLAGSLIPVRSFAAYRDSEYLKTLNAAESLAPISERLPKSPRVIKLSQSGKLPGRHGGTIRMLIGGQRDIRYMPINSYARLVGYNEHLQLEPDILESFEISEDRIFTFRLRDGHRWSDGSEFTAEDFQYVWDDMFHNKKLFKGGVPASLKVNDKPPRFEVLDRLTVRYSWDDPNPDFLADIASPSPLRLMHPAAYLKQFHVKYQDKSKLASLIKEQGVEDWVALHQKMSRTVRPENPDLPTLDAWRPRTPPPAGRFVFERNPYYHRVDENGLQLPYVDRVLMDVSSSDLIAAKTGTGESDLQVTNLDFADYTFLKNAEQRYPLTVDLWKRIQGTRVALMPNLNCKDEVWRKLWWDVRVRRALSLAINRREINKAAFFGLARESSNTILPESPLFRAEYREAWSAYDPALANRLLDEAGLDRRGSGGERLLPDGRSARIIIETAGENTVESDVLELIRDHWYEVGIKIFVRVSQRELLRRRVKGGETIMTVAQGLDNGVPTADMSPKELAPTSDDQMQWPLWGLYHQSANNDGRAPDMPEAVALYKLFSDWRAAGDFASRERIWHAMLNLYTDQVFTIGTVNATLQPVVHSSRLRNVPKDGLYGFAPMSYLGVYMPDTFWYDDHA</sequence>
<dbReference type="PANTHER" id="PTHR30290">
    <property type="entry name" value="PERIPLASMIC BINDING COMPONENT OF ABC TRANSPORTER"/>
    <property type="match status" value="1"/>
</dbReference>
<accession>A0ABW4M0Z0</accession>
<evidence type="ECO:0000259" key="3">
    <source>
        <dbReference type="Pfam" id="PF00496"/>
    </source>
</evidence>
<dbReference type="Gene3D" id="3.40.190.10">
    <property type="entry name" value="Periplasmic binding protein-like II"/>
    <property type="match status" value="1"/>
</dbReference>
<evidence type="ECO:0000256" key="1">
    <source>
        <dbReference type="ARBA" id="ARBA00004418"/>
    </source>
</evidence>
<protein>
    <submittedName>
        <fullName evidence="4">ABC transporter substrate-binding protein</fullName>
    </submittedName>
</protein>
<dbReference type="InterPro" id="IPR000914">
    <property type="entry name" value="SBP_5_dom"/>
</dbReference>
<comment type="subcellular location">
    <subcellularLocation>
        <location evidence="1">Periplasm</location>
    </subcellularLocation>
</comment>
<proteinExistence type="inferred from homology"/>